<reference evidence="4 5" key="1">
    <citation type="submission" date="2018-10" db="EMBL/GenBank/DDBJ databases">
        <title>Genomic Encyclopedia of Archaeal and Bacterial Type Strains, Phase II (KMG-II): from individual species to whole genera.</title>
        <authorList>
            <person name="Goeker M."/>
        </authorList>
    </citation>
    <scope>NUCLEOTIDE SEQUENCE [LARGE SCALE GENOMIC DNA]</scope>
    <source>
        <strain evidence="4 5">DSM 19839</strain>
    </source>
</reference>
<keyword evidence="5" id="KW-1185">Reference proteome</keyword>
<protein>
    <submittedName>
        <fullName evidence="4">Tetratricopeptide repeat protein</fullName>
    </submittedName>
</protein>
<feature type="compositionally biased region" description="Basic and acidic residues" evidence="2">
    <location>
        <begin position="163"/>
        <end position="251"/>
    </location>
</feature>
<comment type="caution">
    <text evidence="4">The sequence shown here is derived from an EMBL/GenBank/DDBJ whole genome shotgun (WGS) entry which is preliminary data.</text>
</comment>
<organism evidence="4 5">
    <name type="scientific">Gillisia mitskevichiae</name>
    <dbReference type="NCBI Taxonomy" id="270921"/>
    <lineage>
        <taxon>Bacteria</taxon>
        <taxon>Pseudomonadati</taxon>
        <taxon>Bacteroidota</taxon>
        <taxon>Flavobacteriia</taxon>
        <taxon>Flavobacteriales</taxon>
        <taxon>Flavobacteriaceae</taxon>
        <taxon>Gillisia</taxon>
    </lineage>
</organism>
<name>A0A495PXY5_9FLAO</name>
<dbReference type="InterPro" id="IPR011990">
    <property type="entry name" value="TPR-like_helical_dom_sf"/>
</dbReference>
<evidence type="ECO:0000313" key="5">
    <source>
        <dbReference type="Proteomes" id="UP000276282"/>
    </source>
</evidence>
<dbReference type="Pfam" id="PF00515">
    <property type="entry name" value="TPR_1"/>
    <property type="match status" value="1"/>
</dbReference>
<dbReference type="RefSeq" id="WP_121344915.1">
    <property type="nucleotide sequence ID" value="NZ_RBLG01000001.1"/>
</dbReference>
<feature type="chain" id="PRO_5019779110" evidence="3">
    <location>
        <begin position="31"/>
        <end position="299"/>
    </location>
</feature>
<evidence type="ECO:0000256" key="1">
    <source>
        <dbReference type="PROSITE-ProRule" id="PRU00339"/>
    </source>
</evidence>
<gene>
    <name evidence="4" type="ORF">BC962_0430</name>
</gene>
<dbReference type="Proteomes" id="UP000276282">
    <property type="component" value="Unassembled WGS sequence"/>
</dbReference>
<dbReference type="PROSITE" id="PS50005">
    <property type="entry name" value="TPR"/>
    <property type="match status" value="1"/>
</dbReference>
<feature type="compositionally biased region" description="Basic and acidic residues" evidence="2">
    <location>
        <begin position="274"/>
        <end position="299"/>
    </location>
</feature>
<dbReference type="InterPro" id="IPR019734">
    <property type="entry name" value="TPR_rpt"/>
</dbReference>
<feature type="repeat" description="TPR" evidence="1">
    <location>
        <begin position="115"/>
        <end position="148"/>
    </location>
</feature>
<feature type="signal peptide" evidence="3">
    <location>
        <begin position="1"/>
        <end position="30"/>
    </location>
</feature>
<dbReference type="Pfam" id="PF13432">
    <property type="entry name" value="TPR_16"/>
    <property type="match status" value="1"/>
</dbReference>
<dbReference type="SUPFAM" id="SSF48452">
    <property type="entry name" value="TPR-like"/>
    <property type="match status" value="1"/>
</dbReference>
<feature type="region of interest" description="Disordered" evidence="2">
    <location>
        <begin position="163"/>
        <end position="299"/>
    </location>
</feature>
<keyword evidence="1" id="KW-0802">TPR repeat</keyword>
<dbReference type="AlphaFoldDB" id="A0A495PXY5"/>
<proteinExistence type="predicted"/>
<evidence type="ECO:0000256" key="2">
    <source>
        <dbReference type="SAM" id="MobiDB-lite"/>
    </source>
</evidence>
<dbReference type="Gene3D" id="1.25.40.10">
    <property type="entry name" value="Tetratricopeptide repeat domain"/>
    <property type="match status" value="2"/>
</dbReference>
<dbReference type="SMART" id="SM00028">
    <property type="entry name" value="TPR"/>
    <property type="match status" value="3"/>
</dbReference>
<keyword evidence="3" id="KW-0732">Signal</keyword>
<dbReference type="EMBL" id="RBLG01000001">
    <property type="protein sequence ID" value="RKS55467.1"/>
    <property type="molecule type" value="Genomic_DNA"/>
</dbReference>
<accession>A0A495PXY5</accession>
<evidence type="ECO:0000256" key="3">
    <source>
        <dbReference type="SAM" id="SignalP"/>
    </source>
</evidence>
<dbReference type="OrthoDB" id="1525165at2"/>
<dbReference type="PROSITE" id="PS50293">
    <property type="entry name" value="TPR_REGION"/>
    <property type="match status" value="1"/>
</dbReference>
<sequence>MKQFFKIQGIPSRINLFLMGFFLIASGLQAQTNLENDKKLNRETNKILKTAEEELGENDFASAEASYRKAVSKNESSATARYNMANMYYGKEKPAQATSRYKQAAKVAETKEDKHDVFHNMGNSYMDQKKYAEAIEAYKNALRNNPTDEQTRYNLALAKKMLEKEQQENKDQDDKKDDQKDKEKEKEDQNKDKKEDDKGEKDKKDEGDNKENEGGEKEKEPKKEPEKPDDKGEPKDQKQNKDEKGDQEKEQPQQPQPGQLSPQQIKNLLEAMNNEEKKVQDKINAEKAKGAKTKTAKDW</sequence>
<evidence type="ECO:0000313" key="4">
    <source>
        <dbReference type="EMBL" id="RKS55467.1"/>
    </source>
</evidence>